<dbReference type="InterPro" id="IPR011104">
    <property type="entry name" value="Hpr_kin/Pase_C"/>
</dbReference>
<feature type="domain" description="HPr kinase/phosphorylase C-terminal" evidence="1">
    <location>
        <begin position="4"/>
        <end position="100"/>
    </location>
</feature>
<dbReference type="GO" id="GO:0005524">
    <property type="term" value="F:ATP binding"/>
    <property type="evidence" value="ECO:0007669"/>
    <property type="project" value="InterPro"/>
</dbReference>
<dbReference type="Proteomes" id="UP000664096">
    <property type="component" value="Unassembled WGS sequence"/>
</dbReference>
<accession>A0A939EIG3</accession>
<dbReference type="Pfam" id="PF07475">
    <property type="entry name" value="Hpr_kinase_C"/>
    <property type="match status" value="1"/>
</dbReference>
<dbReference type="CDD" id="cd01918">
    <property type="entry name" value="HprK_C"/>
    <property type="match status" value="1"/>
</dbReference>
<dbReference type="EMBL" id="JAEKJZ010000005">
    <property type="protein sequence ID" value="MBN9672878.1"/>
    <property type="molecule type" value="Genomic_DNA"/>
</dbReference>
<sequence>MTEPAVHASCVVLGAIGVLIRGVSGSGKSLLAETLIEEARSKGNFAALVADDRVVLTAVGDRLLAAVPQAISGQLEVRGFGIAGMAYLPRARVHLIVDLKPLETIERLPETPVGLEAVENIPLPHVICPKNETVIGRRLIRWAIRTGYPDAPDYI</sequence>
<name>A0A939EIG3_9HYPH</name>
<keyword evidence="2" id="KW-0808">Transferase</keyword>
<proteinExistence type="predicted"/>
<reference evidence="2" key="1">
    <citation type="submission" date="2020-12" db="EMBL/GenBank/DDBJ databases">
        <title>Oil enriched cultivation method for isolating marine PHA-producing bacteria.</title>
        <authorList>
            <person name="Zheng W."/>
            <person name="Yu S."/>
            <person name="Huang Y."/>
        </authorList>
    </citation>
    <scope>NUCLEOTIDE SEQUENCE</scope>
    <source>
        <strain evidence="2">SY-2-12</strain>
    </source>
</reference>
<dbReference type="GO" id="GO:0006109">
    <property type="term" value="P:regulation of carbohydrate metabolic process"/>
    <property type="evidence" value="ECO:0007669"/>
    <property type="project" value="InterPro"/>
</dbReference>
<protein>
    <submittedName>
        <fullName evidence="2">HPr kinase/phosphatase C-terminal domain-containing protein</fullName>
    </submittedName>
</protein>
<dbReference type="Gene3D" id="3.40.50.300">
    <property type="entry name" value="P-loop containing nucleotide triphosphate hydrolases"/>
    <property type="match status" value="1"/>
</dbReference>
<dbReference type="SUPFAM" id="SSF53795">
    <property type="entry name" value="PEP carboxykinase-like"/>
    <property type="match status" value="1"/>
</dbReference>
<organism evidence="2 3">
    <name type="scientific">Roseibium aggregatum</name>
    <dbReference type="NCBI Taxonomy" id="187304"/>
    <lineage>
        <taxon>Bacteria</taxon>
        <taxon>Pseudomonadati</taxon>
        <taxon>Pseudomonadota</taxon>
        <taxon>Alphaproteobacteria</taxon>
        <taxon>Hyphomicrobiales</taxon>
        <taxon>Stappiaceae</taxon>
        <taxon>Roseibium</taxon>
    </lineage>
</organism>
<dbReference type="InterPro" id="IPR027417">
    <property type="entry name" value="P-loop_NTPase"/>
</dbReference>
<comment type="caution">
    <text evidence="2">The sequence shown here is derived from an EMBL/GenBank/DDBJ whole genome shotgun (WGS) entry which is preliminary data.</text>
</comment>
<gene>
    <name evidence="2" type="ORF">JF539_21160</name>
</gene>
<evidence type="ECO:0000313" key="2">
    <source>
        <dbReference type="EMBL" id="MBN9672878.1"/>
    </source>
</evidence>
<evidence type="ECO:0000313" key="3">
    <source>
        <dbReference type="Proteomes" id="UP000664096"/>
    </source>
</evidence>
<dbReference type="RefSeq" id="WP_207142725.1">
    <property type="nucleotide sequence ID" value="NZ_JAEKJZ010000005.1"/>
</dbReference>
<evidence type="ECO:0000259" key="1">
    <source>
        <dbReference type="Pfam" id="PF07475"/>
    </source>
</evidence>
<dbReference type="AlphaFoldDB" id="A0A939EIG3"/>
<dbReference type="GO" id="GO:0000155">
    <property type="term" value="F:phosphorelay sensor kinase activity"/>
    <property type="evidence" value="ECO:0007669"/>
    <property type="project" value="InterPro"/>
</dbReference>
<keyword evidence="2" id="KW-0418">Kinase</keyword>